<comment type="caution">
    <text evidence="2">The sequence shown here is derived from an EMBL/GenBank/DDBJ whole genome shotgun (WGS) entry which is preliminary data.</text>
</comment>
<keyword evidence="1" id="KW-0472">Membrane</keyword>
<keyword evidence="3" id="KW-1185">Reference proteome</keyword>
<evidence type="ECO:0000256" key="1">
    <source>
        <dbReference type="SAM" id="Phobius"/>
    </source>
</evidence>
<evidence type="ECO:0000313" key="3">
    <source>
        <dbReference type="Proteomes" id="UP000774326"/>
    </source>
</evidence>
<reference evidence="2" key="2">
    <citation type="submission" date="2021-01" db="EMBL/GenBank/DDBJ databases">
        <authorList>
            <person name="Schikora-Tamarit M.A."/>
        </authorList>
    </citation>
    <scope>NUCLEOTIDE SEQUENCE</scope>
    <source>
        <strain evidence="2">CBS2887</strain>
    </source>
</reference>
<reference evidence="2" key="1">
    <citation type="journal article" date="2021" name="Open Biol.">
        <title>Shared evolutionary footprints suggest mitochondrial oxidative damage underlies multiple complex I losses in fungi.</title>
        <authorList>
            <person name="Schikora-Tamarit M.A."/>
            <person name="Marcet-Houben M."/>
            <person name="Nosek J."/>
            <person name="Gabaldon T."/>
        </authorList>
    </citation>
    <scope>NUCLEOTIDE SEQUENCE</scope>
    <source>
        <strain evidence="2">CBS2887</strain>
    </source>
</reference>
<protein>
    <submittedName>
        <fullName evidence="2">Uncharacterized protein</fullName>
    </submittedName>
</protein>
<gene>
    <name evidence="2" type="ORF">WICPIJ_006174</name>
</gene>
<accession>A0A9P8TL89</accession>
<organism evidence="2 3">
    <name type="scientific">Wickerhamomyces pijperi</name>
    <name type="common">Yeast</name>
    <name type="synonym">Pichia pijperi</name>
    <dbReference type="NCBI Taxonomy" id="599730"/>
    <lineage>
        <taxon>Eukaryota</taxon>
        <taxon>Fungi</taxon>
        <taxon>Dikarya</taxon>
        <taxon>Ascomycota</taxon>
        <taxon>Saccharomycotina</taxon>
        <taxon>Saccharomycetes</taxon>
        <taxon>Phaffomycetales</taxon>
        <taxon>Wickerhamomycetaceae</taxon>
        <taxon>Wickerhamomyces</taxon>
    </lineage>
</organism>
<dbReference type="Proteomes" id="UP000774326">
    <property type="component" value="Unassembled WGS sequence"/>
</dbReference>
<dbReference type="EMBL" id="JAEUBG010003391">
    <property type="protein sequence ID" value="KAH3682835.1"/>
    <property type="molecule type" value="Genomic_DNA"/>
</dbReference>
<name>A0A9P8TL89_WICPI</name>
<dbReference type="AlphaFoldDB" id="A0A9P8TL89"/>
<keyword evidence="1" id="KW-1133">Transmembrane helix</keyword>
<feature type="transmembrane region" description="Helical" evidence="1">
    <location>
        <begin position="35"/>
        <end position="64"/>
    </location>
</feature>
<proteinExistence type="predicted"/>
<sequence>MTSLKEDCNGLTIPMAVPEPPGVEELDSGEVEDNLWSALIVIGEGSNGIVLMIFLAACSALWLLDRDLGLLLMLADCVEFSELLVPGSFADPPASSSKASSESLLWS</sequence>
<keyword evidence="1" id="KW-0812">Transmembrane</keyword>
<evidence type="ECO:0000313" key="2">
    <source>
        <dbReference type="EMBL" id="KAH3682835.1"/>
    </source>
</evidence>